<feature type="compositionally biased region" description="Basic and acidic residues" evidence="1">
    <location>
        <begin position="125"/>
        <end position="142"/>
    </location>
</feature>
<organism evidence="2 3">
    <name type="scientific">Streptomyces nanshensis</name>
    <dbReference type="NCBI Taxonomy" id="518642"/>
    <lineage>
        <taxon>Bacteria</taxon>
        <taxon>Bacillati</taxon>
        <taxon>Actinomycetota</taxon>
        <taxon>Actinomycetes</taxon>
        <taxon>Kitasatosporales</taxon>
        <taxon>Streptomycetaceae</taxon>
        <taxon>Streptomyces</taxon>
    </lineage>
</organism>
<feature type="region of interest" description="Disordered" evidence="1">
    <location>
        <begin position="112"/>
        <end position="146"/>
    </location>
</feature>
<evidence type="ECO:0000313" key="2">
    <source>
        <dbReference type="EMBL" id="OEV16305.1"/>
    </source>
</evidence>
<feature type="region of interest" description="Disordered" evidence="1">
    <location>
        <begin position="1"/>
        <end position="99"/>
    </location>
</feature>
<feature type="compositionally biased region" description="Low complexity" evidence="1">
    <location>
        <begin position="35"/>
        <end position="46"/>
    </location>
</feature>
<keyword evidence="3" id="KW-1185">Reference proteome</keyword>
<protein>
    <submittedName>
        <fullName evidence="2">Uncharacterized protein</fullName>
    </submittedName>
</protein>
<feature type="compositionally biased region" description="Basic and acidic residues" evidence="1">
    <location>
        <begin position="51"/>
        <end position="98"/>
    </location>
</feature>
<dbReference type="PATRIC" id="fig|518642.7.peg.2653"/>
<evidence type="ECO:0000313" key="3">
    <source>
        <dbReference type="Proteomes" id="UP000175971"/>
    </source>
</evidence>
<dbReference type="RefSeq" id="WP_070203848.1">
    <property type="nucleotide sequence ID" value="NZ_LJGZ01000103.1"/>
</dbReference>
<dbReference type="EMBL" id="LJGZ01000103">
    <property type="protein sequence ID" value="OEV16305.1"/>
    <property type="molecule type" value="Genomic_DNA"/>
</dbReference>
<feature type="region of interest" description="Disordered" evidence="1">
    <location>
        <begin position="202"/>
        <end position="264"/>
    </location>
</feature>
<evidence type="ECO:0000256" key="1">
    <source>
        <dbReference type="SAM" id="MobiDB-lite"/>
    </source>
</evidence>
<name>A0A1E7LJB1_9ACTN</name>
<sequence length="264" mass="27738">MTTPAPAAPEGTTTDPGTQPATPPNPPAAPPAPAQPESAAPTTTEPVSEPKPNEPKAKAPKFEGDFDPERAMRAIESLRTEVDEQKQKRAEDKQRAADEQTAFMKKVAAAFGLETDEAKPPTPEELAKQLEEARGETKESRAQARQTQVELAVYKTAGKHGGDPDALLDSRSFATAISKLDPTAADFDEQVGKAVKTAVDSNKKLAAKAPEPKEPERTPAGGAPMDGAGGGKRQLGAADVARMTPKQITQAVQEGRLNAYLGSG</sequence>
<feature type="compositionally biased region" description="Pro residues" evidence="1">
    <location>
        <begin position="21"/>
        <end position="34"/>
    </location>
</feature>
<proteinExistence type="predicted"/>
<accession>A0A1E7LJB1</accession>
<comment type="caution">
    <text evidence="2">The sequence shown here is derived from an EMBL/GenBank/DDBJ whole genome shotgun (WGS) entry which is preliminary data.</text>
</comment>
<feature type="compositionally biased region" description="Low complexity" evidence="1">
    <location>
        <begin position="1"/>
        <end position="20"/>
    </location>
</feature>
<gene>
    <name evidence="2" type="ORF">AN221_32350</name>
</gene>
<dbReference type="OrthoDB" id="4546967at2"/>
<reference evidence="2 3" key="1">
    <citation type="journal article" date="2016" name="Front. Microbiol.">
        <title>Comparative Genomics Analysis of Streptomyces Species Reveals Their Adaptation to the Marine Environment and Their Diversity at the Genomic Level.</title>
        <authorList>
            <person name="Tian X."/>
            <person name="Zhang Z."/>
            <person name="Yang T."/>
            <person name="Chen M."/>
            <person name="Li J."/>
            <person name="Chen F."/>
            <person name="Yang J."/>
            <person name="Li W."/>
            <person name="Zhang B."/>
            <person name="Zhang Z."/>
            <person name="Wu J."/>
            <person name="Zhang C."/>
            <person name="Long L."/>
            <person name="Xiao J."/>
        </authorList>
    </citation>
    <scope>NUCLEOTIDE SEQUENCE [LARGE SCALE GENOMIC DNA]</scope>
    <source>
        <strain evidence="2 3">SCSIO M10372</strain>
    </source>
</reference>
<dbReference type="AlphaFoldDB" id="A0A1E7LJB1"/>
<dbReference type="Proteomes" id="UP000175971">
    <property type="component" value="Unassembled WGS sequence"/>
</dbReference>